<comment type="caution">
    <text evidence="3">The sequence shown here is derived from an EMBL/GenBank/DDBJ whole genome shotgun (WGS) entry which is preliminary data.</text>
</comment>
<evidence type="ECO:0000256" key="1">
    <source>
        <dbReference type="SAM" id="SignalP"/>
    </source>
</evidence>
<dbReference type="InterPro" id="IPR036397">
    <property type="entry name" value="RNaseH_sf"/>
</dbReference>
<accession>A0A7J9FR37</accession>
<evidence type="ECO:0000313" key="3">
    <source>
        <dbReference type="EMBL" id="MBA0787757.1"/>
    </source>
</evidence>
<feature type="signal peptide" evidence="1">
    <location>
        <begin position="1"/>
        <end position="22"/>
    </location>
</feature>
<evidence type="ECO:0000259" key="2">
    <source>
        <dbReference type="Pfam" id="PF13456"/>
    </source>
</evidence>
<dbReference type="SUPFAM" id="SSF53098">
    <property type="entry name" value="Ribonuclease H-like"/>
    <property type="match status" value="1"/>
</dbReference>
<keyword evidence="4" id="KW-1185">Reference proteome</keyword>
<dbReference type="AlphaFoldDB" id="A0A7J9FR37"/>
<dbReference type="PANTHER" id="PTHR47074:SF48">
    <property type="entry name" value="POLYNUCLEOTIDYL TRANSFERASE, RIBONUCLEASE H-LIKE SUPERFAMILY PROTEIN"/>
    <property type="match status" value="1"/>
</dbReference>
<organism evidence="3 4">
    <name type="scientific">Gossypium trilobum</name>
    <dbReference type="NCBI Taxonomy" id="34281"/>
    <lineage>
        <taxon>Eukaryota</taxon>
        <taxon>Viridiplantae</taxon>
        <taxon>Streptophyta</taxon>
        <taxon>Embryophyta</taxon>
        <taxon>Tracheophyta</taxon>
        <taxon>Spermatophyta</taxon>
        <taxon>Magnoliopsida</taxon>
        <taxon>eudicotyledons</taxon>
        <taxon>Gunneridae</taxon>
        <taxon>Pentapetalae</taxon>
        <taxon>rosids</taxon>
        <taxon>malvids</taxon>
        <taxon>Malvales</taxon>
        <taxon>Malvaceae</taxon>
        <taxon>Malvoideae</taxon>
        <taxon>Gossypium</taxon>
    </lineage>
</organism>
<name>A0A7J9FR37_9ROSI</name>
<dbReference type="PANTHER" id="PTHR47074">
    <property type="entry name" value="BNAC02G40300D PROTEIN"/>
    <property type="match status" value="1"/>
</dbReference>
<dbReference type="CDD" id="cd06222">
    <property type="entry name" value="RNase_H_like"/>
    <property type="match status" value="1"/>
</dbReference>
<dbReference type="Gene3D" id="3.30.420.10">
    <property type="entry name" value="Ribonuclease H-like superfamily/Ribonuclease H"/>
    <property type="match status" value="1"/>
</dbReference>
<evidence type="ECO:0000313" key="4">
    <source>
        <dbReference type="Proteomes" id="UP000593568"/>
    </source>
</evidence>
<dbReference type="GO" id="GO:0004523">
    <property type="term" value="F:RNA-DNA hybrid ribonuclease activity"/>
    <property type="evidence" value="ECO:0007669"/>
    <property type="project" value="InterPro"/>
</dbReference>
<keyword evidence="1" id="KW-0732">Signal</keyword>
<dbReference type="GO" id="GO:0003676">
    <property type="term" value="F:nucleic acid binding"/>
    <property type="evidence" value="ECO:0007669"/>
    <property type="project" value="InterPro"/>
</dbReference>
<feature type="chain" id="PRO_5029807273" description="RNase H type-1 domain-containing protein" evidence="1">
    <location>
        <begin position="23"/>
        <end position="321"/>
    </location>
</feature>
<dbReference type="Pfam" id="PF13456">
    <property type="entry name" value="RVT_3"/>
    <property type="match status" value="1"/>
</dbReference>
<dbReference type="Proteomes" id="UP000593568">
    <property type="component" value="Unassembled WGS sequence"/>
</dbReference>
<dbReference type="InterPro" id="IPR002156">
    <property type="entry name" value="RNaseH_domain"/>
</dbReference>
<reference evidence="3 4" key="1">
    <citation type="journal article" date="2019" name="Genome Biol. Evol.">
        <title>Insights into the evolution of the New World diploid cottons (Gossypium, subgenus Houzingenia) based on genome sequencing.</title>
        <authorList>
            <person name="Grover C.E."/>
            <person name="Arick M.A. 2nd"/>
            <person name="Thrash A."/>
            <person name="Conover J.L."/>
            <person name="Sanders W.S."/>
            <person name="Peterson D.G."/>
            <person name="Frelichowski J.E."/>
            <person name="Scheffler J.A."/>
            <person name="Scheffler B.E."/>
            <person name="Wendel J.F."/>
        </authorList>
    </citation>
    <scope>NUCLEOTIDE SEQUENCE [LARGE SCALE GENOMIC DNA]</scope>
    <source>
        <strain evidence="3">8</strain>
        <tissue evidence="3">Leaf</tissue>
    </source>
</reference>
<feature type="domain" description="RNase H type-1" evidence="2">
    <location>
        <begin position="174"/>
        <end position="293"/>
    </location>
</feature>
<dbReference type="InterPro" id="IPR012337">
    <property type="entry name" value="RNaseH-like_sf"/>
</dbReference>
<dbReference type="InterPro" id="IPR044730">
    <property type="entry name" value="RNase_H-like_dom_plant"/>
</dbReference>
<proteinExistence type="predicted"/>
<sequence>MLINRPILRLALPLLLKPLQNGLGWLVRDGTSIKICNDNWGFEGLNGDSLCPTLLYDNEILVSELWNHNFTGWNKERVYPQCGKEEETLIHALKDCPKAWAILTFGGLDNKLLECDYSCCIDWIEDIMRTLDMKALVDFFTTLWNSWNNMNNFIFQGQDEDAKTKPPCSFAKINFDAAVANEKMGYGVIVRDADDFVLSGSGGFKEAVMDIEWAKLMAFEESVKVAGELNISKAVFESDCASLVNRIKKKGRDITILGHCMDKACMNLENFILVEVKWANWSCNKVADLICNFTLKSSCSWNFIMDYPKEIRDSVMFDAIN</sequence>
<dbReference type="InterPro" id="IPR052929">
    <property type="entry name" value="RNase_H-like_EbsB-rel"/>
</dbReference>
<protein>
    <recommendedName>
        <fullName evidence="2">RNase H type-1 domain-containing protein</fullName>
    </recommendedName>
</protein>
<gene>
    <name evidence="3" type="ORF">Gotri_025277</name>
</gene>
<dbReference type="EMBL" id="JABEZW010226457">
    <property type="protein sequence ID" value="MBA0787757.1"/>
    <property type="molecule type" value="Genomic_DNA"/>
</dbReference>